<organism evidence="1 2">
    <name type="scientific">Catharanthus roseus</name>
    <name type="common">Madagascar periwinkle</name>
    <name type="synonym">Vinca rosea</name>
    <dbReference type="NCBI Taxonomy" id="4058"/>
    <lineage>
        <taxon>Eukaryota</taxon>
        <taxon>Viridiplantae</taxon>
        <taxon>Streptophyta</taxon>
        <taxon>Embryophyta</taxon>
        <taxon>Tracheophyta</taxon>
        <taxon>Spermatophyta</taxon>
        <taxon>Magnoliopsida</taxon>
        <taxon>eudicotyledons</taxon>
        <taxon>Gunneridae</taxon>
        <taxon>Pentapetalae</taxon>
        <taxon>asterids</taxon>
        <taxon>lamiids</taxon>
        <taxon>Gentianales</taxon>
        <taxon>Apocynaceae</taxon>
        <taxon>Rauvolfioideae</taxon>
        <taxon>Vinceae</taxon>
        <taxon>Catharanthinae</taxon>
        <taxon>Catharanthus</taxon>
    </lineage>
</organism>
<evidence type="ECO:0000313" key="1">
    <source>
        <dbReference type="EMBL" id="KAI5666784.1"/>
    </source>
</evidence>
<accession>A0ACC0B2B1</accession>
<dbReference type="Proteomes" id="UP001060085">
    <property type="component" value="Linkage Group LG04"/>
</dbReference>
<evidence type="ECO:0000313" key="2">
    <source>
        <dbReference type="Proteomes" id="UP001060085"/>
    </source>
</evidence>
<name>A0ACC0B2B1_CATRO</name>
<reference evidence="2" key="1">
    <citation type="journal article" date="2023" name="Nat. Plants">
        <title>Single-cell RNA sequencing provides a high-resolution roadmap for understanding the multicellular compartmentation of specialized metabolism.</title>
        <authorList>
            <person name="Sun S."/>
            <person name="Shen X."/>
            <person name="Li Y."/>
            <person name="Li Y."/>
            <person name="Wang S."/>
            <person name="Li R."/>
            <person name="Zhang H."/>
            <person name="Shen G."/>
            <person name="Guo B."/>
            <person name="Wei J."/>
            <person name="Xu J."/>
            <person name="St-Pierre B."/>
            <person name="Chen S."/>
            <person name="Sun C."/>
        </authorList>
    </citation>
    <scope>NUCLEOTIDE SEQUENCE [LARGE SCALE GENOMIC DNA]</scope>
</reference>
<proteinExistence type="predicted"/>
<gene>
    <name evidence="1" type="ORF">M9H77_16637</name>
</gene>
<comment type="caution">
    <text evidence="1">The sequence shown here is derived from an EMBL/GenBank/DDBJ whole genome shotgun (WGS) entry which is preliminary data.</text>
</comment>
<keyword evidence="2" id="KW-1185">Reference proteome</keyword>
<dbReference type="EMBL" id="CM044704">
    <property type="protein sequence ID" value="KAI5666784.1"/>
    <property type="molecule type" value="Genomic_DNA"/>
</dbReference>
<protein>
    <submittedName>
        <fullName evidence="1">Uncharacterized protein</fullName>
    </submittedName>
</protein>
<sequence length="121" mass="13552">MELGGIQEEAGGSTLEPAAGAWWPGARLADRRLLTQLPLSPPAELKENAEHLHIETARCRWQQQGPCLWFRLTVCNRYHGAPRRQQQLVIRSFGIFYGKRGLCREGDEVMGIRAAGTGEVR</sequence>